<sequence>MNLIKNSLWNLSGSIIPSLFAIPSIGFIARRLGIESFGIFTIAFAFIGYASMFDVGISRAAIRLVSRSRQNRDGLILIIATSTMAVILLSLVAMAALFFSTPTICHFLKISPEHLDNTISAIRLLCIAIPFFLLTQVWTAYLEGMELFSELNIQKTLAGVVMALLPALMLIIGSGLYYAILGILFSRIIAALISYLFCKRHIPISFKLDHATLKELLSFGGWLTISNIISPIMVYIDRFVLSNALGAKNVAFYSSASEAVTRLLIIPASIAKALFPRLSFDNRIEQPSSLWENYHFILFCLCLAIALPIFILSGFIMKIWMGEEYVLIGTEALRILLIGFIFSSMAHLPYVEIQARGHSHITAAINAIELLPYLWLLYLLIAHFGVIGAAISWTCRMVLDFCLLKLAALWLASKEKKQQAS</sequence>
<evidence type="ECO:0000256" key="4">
    <source>
        <dbReference type="ARBA" id="ARBA00022989"/>
    </source>
</evidence>
<keyword evidence="3 6" id="KW-0812">Transmembrane</keyword>
<feature type="transmembrane region" description="Helical" evidence="6">
    <location>
        <begin position="178"/>
        <end position="198"/>
    </location>
</feature>
<feature type="transmembrane region" description="Helical" evidence="6">
    <location>
        <begin position="153"/>
        <end position="172"/>
    </location>
</feature>
<dbReference type="CDD" id="cd13128">
    <property type="entry name" value="MATE_Wzx_like"/>
    <property type="match status" value="1"/>
</dbReference>
<feature type="transmembrane region" description="Helical" evidence="6">
    <location>
        <begin position="219"/>
        <end position="236"/>
    </location>
</feature>
<dbReference type="EMBL" id="JACERN010000022">
    <property type="protein sequence ID" value="MBA4708152.1"/>
    <property type="molecule type" value="Genomic_DNA"/>
</dbReference>
<feature type="transmembrane region" description="Helical" evidence="6">
    <location>
        <begin position="256"/>
        <end position="275"/>
    </location>
</feature>
<feature type="transmembrane region" description="Helical" evidence="6">
    <location>
        <begin position="296"/>
        <end position="320"/>
    </location>
</feature>
<protein>
    <submittedName>
        <fullName evidence="7">Flippase</fullName>
    </submittedName>
</protein>
<comment type="caution">
    <text evidence="7">The sequence shown here is derived from an EMBL/GenBank/DDBJ whole genome shotgun (WGS) entry which is preliminary data.</text>
</comment>
<dbReference type="Pfam" id="PF01943">
    <property type="entry name" value="Polysacc_synt"/>
    <property type="match status" value="1"/>
</dbReference>
<dbReference type="PANTHER" id="PTHR30250:SF26">
    <property type="entry name" value="PSMA PROTEIN"/>
    <property type="match status" value="1"/>
</dbReference>
<keyword evidence="5 6" id="KW-0472">Membrane</keyword>
<organism evidence="7 8">
    <name type="scientific">Aquitalea aquatica</name>
    <dbReference type="NCBI Taxonomy" id="3044273"/>
    <lineage>
        <taxon>Bacteria</taxon>
        <taxon>Pseudomonadati</taxon>
        <taxon>Pseudomonadota</taxon>
        <taxon>Betaproteobacteria</taxon>
        <taxon>Neisseriales</taxon>
        <taxon>Chromobacteriaceae</taxon>
        <taxon>Aquitalea</taxon>
    </lineage>
</organism>
<dbReference type="InterPro" id="IPR002797">
    <property type="entry name" value="Polysacc_synth"/>
</dbReference>
<evidence type="ECO:0000256" key="5">
    <source>
        <dbReference type="ARBA" id="ARBA00023136"/>
    </source>
</evidence>
<dbReference type="AlphaFoldDB" id="A0A838Y484"/>
<evidence type="ECO:0000313" key="7">
    <source>
        <dbReference type="EMBL" id="MBA4708152.1"/>
    </source>
</evidence>
<feature type="transmembrane region" description="Helical" evidence="6">
    <location>
        <begin position="332"/>
        <end position="351"/>
    </location>
</feature>
<accession>A0A838Y484</accession>
<keyword evidence="2" id="KW-1003">Cell membrane</keyword>
<dbReference type="InterPro" id="IPR050833">
    <property type="entry name" value="Poly_Biosynth_Transport"/>
</dbReference>
<comment type="subcellular location">
    <subcellularLocation>
        <location evidence="1">Cell membrane</location>
        <topology evidence="1">Multi-pass membrane protein</topology>
    </subcellularLocation>
</comment>
<name>A0A838Y484_9NEIS</name>
<dbReference type="Proteomes" id="UP000545606">
    <property type="component" value="Unassembled WGS sequence"/>
</dbReference>
<feature type="transmembrane region" description="Helical" evidence="6">
    <location>
        <begin position="34"/>
        <end position="53"/>
    </location>
</feature>
<dbReference type="GO" id="GO:0005886">
    <property type="term" value="C:plasma membrane"/>
    <property type="evidence" value="ECO:0007669"/>
    <property type="project" value="UniProtKB-SubCell"/>
</dbReference>
<feature type="transmembrane region" description="Helical" evidence="6">
    <location>
        <begin position="74"/>
        <end position="99"/>
    </location>
</feature>
<feature type="transmembrane region" description="Helical" evidence="6">
    <location>
        <begin position="363"/>
        <end position="384"/>
    </location>
</feature>
<evidence type="ECO:0000256" key="1">
    <source>
        <dbReference type="ARBA" id="ARBA00004651"/>
    </source>
</evidence>
<dbReference type="RefSeq" id="WP_181835359.1">
    <property type="nucleotide sequence ID" value="NZ_JACERN010000022.1"/>
</dbReference>
<keyword evidence="8" id="KW-1185">Reference proteome</keyword>
<evidence type="ECO:0000256" key="2">
    <source>
        <dbReference type="ARBA" id="ARBA00022475"/>
    </source>
</evidence>
<feature type="transmembrane region" description="Helical" evidence="6">
    <location>
        <begin position="119"/>
        <end position="141"/>
    </location>
</feature>
<feature type="transmembrane region" description="Helical" evidence="6">
    <location>
        <begin position="7"/>
        <end position="28"/>
    </location>
</feature>
<keyword evidence="4 6" id="KW-1133">Transmembrane helix</keyword>
<evidence type="ECO:0000256" key="3">
    <source>
        <dbReference type="ARBA" id="ARBA00022692"/>
    </source>
</evidence>
<reference evidence="7 8" key="1">
    <citation type="submission" date="2020-07" db="EMBL/GenBank/DDBJ databases">
        <title>Draft genome sequence of violacein-producing bacteria and related species.</title>
        <authorList>
            <person name="Wilson H.S."/>
            <person name="De Leon M.E."/>
        </authorList>
    </citation>
    <scope>NUCLEOTIDE SEQUENCE [LARGE SCALE GENOMIC DNA]</scope>
    <source>
        <strain evidence="7 8">HSC-21Su07</strain>
    </source>
</reference>
<evidence type="ECO:0000313" key="8">
    <source>
        <dbReference type="Proteomes" id="UP000545606"/>
    </source>
</evidence>
<dbReference type="PANTHER" id="PTHR30250">
    <property type="entry name" value="PST FAMILY PREDICTED COLANIC ACID TRANSPORTER"/>
    <property type="match status" value="1"/>
</dbReference>
<gene>
    <name evidence="7" type="ORF">H2Z84_07125</name>
</gene>
<proteinExistence type="predicted"/>
<evidence type="ECO:0000256" key="6">
    <source>
        <dbReference type="SAM" id="Phobius"/>
    </source>
</evidence>